<protein>
    <submittedName>
        <fullName evidence="3">Thioredoxin</fullName>
    </submittedName>
</protein>
<gene>
    <name evidence="3" type="ORF">ENN04_07740</name>
</gene>
<feature type="signal peptide" evidence="1">
    <location>
        <begin position="1"/>
        <end position="19"/>
    </location>
</feature>
<dbReference type="Pfam" id="PF00085">
    <property type="entry name" value="Thioredoxin"/>
    <property type="match status" value="1"/>
</dbReference>
<dbReference type="SUPFAM" id="SSF52833">
    <property type="entry name" value="Thioredoxin-like"/>
    <property type="match status" value="1"/>
</dbReference>
<reference evidence="3" key="1">
    <citation type="journal article" date="2020" name="mSystems">
        <title>Genome- and Community-Level Interaction Insights into Carbon Utilization and Element Cycling Functions of Hydrothermarchaeota in Hydrothermal Sediment.</title>
        <authorList>
            <person name="Zhou Z."/>
            <person name="Liu Y."/>
            <person name="Xu W."/>
            <person name="Pan J."/>
            <person name="Luo Z.H."/>
            <person name="Li M."/>
        </authorList>
    </citation>
    <scope>NUCLEOTIDE SEQUENCE [LARGE SCALE GENOMIC DNA]</scope>
    <source>
        <strain evidence="3">SpSt-114</strain>
    </source>
</reference>
<proteinExistence type="predicted"/>
<feature type="chain" id="PRO_5027677488" evidence="1">
    <location>
        <begin position="20"/>
        <end position="215"/>
    </location>
</feature>
<evidence type="ECO:0000256" key="1">
    <source>
        <dbReference type="SAM" id="SignalP"/>
    </source>
</evidence>
<feature type="domain" description="Thioredoxin" evidence="2">
    <location>
        <begin position="124"/>
        <end position="198"/>
    </location>
</feature>
<name>A0A7C5SZ67_9AQUI</name>
<accession>A0A7C5SZ67</accession>
<dbReference type="CDD" id="cd02947">
    <property type="entry name" value="TRX_family"/>
    <property type="match status" value="1"/>
</dbReference>
<sequence length="215" mass="25587">MRVLGLLLVLLSASASVQAYWFREGVDYFGTGKREERKEEKKEEKKEEVKKEDKEKYYEELYRQAQEWFPETTNPLERAFYKNPEDPKLLELLDKFYTERQERANLLASKLIALQTQKEEKLTEKLKDYTVIYFYSPQCPYCRASEQYLGVFDGRVKQFLRVNVLLPENARFVRDFNIQATPTLIFVKNGREVRRWVGLWVYPSQAAINFLEGLP</sequence>
<evidence type="ECO:0000313" key="3">
    <source>
        <dbReference type="EMBL" id="HHO74504.1"/>
    </source>
</evidence>
<organism evidence="3">
    <name type="scientific">Thermocrinis ruber</name>
    <dbReference type="NCBI Taxonomy" id="75906"/>
    <lineage>
        <taxon>Bacteria</taxon>
        <taxon>Pseudomonadati</taxon>
        <taxon>Aquificota</taxon>
        <taxon>Aquificia</taxon>
        <taxon>Aquificales</taxon>
        <taxon>Aquificaceae</taxon>
        <taxon>Thermocrinis</taxon>
    </lineage>
</organism>
<dbReference type="EMBL" id="DSAC01000095">
    <property type="protein sequence ID" value="HHO74504.1"/>
    <property type="molecule type" value="Genomic_DNA"/>
</dbReference>
<dbReference type="AlphaFoldDB" id="A0A7C5SZ67"/>
<evidence type="ECO:0000259" key="2">
    <source>
        <dbReference type="Pfam" id="PF00085"/>
    </source>
</evidence>
<keyword evidence="1" id="KW-0732">Signal</keyword>
<dbReference type="InterPro" id="IPR013766">
    <property type="entry name" value="Thioredoxin_domain"/>
</dbReference>
<comment type="caution">
    <text evidence="3">The sequence shown here is derived from an EMBL/GenBank/DDBJ whole genome shotgun (WGS) entry which is preliminary data.</text>
</comment>
<dbReference type="Gene3D" id="3.40.30.10">
    <property type="entry name" value="Glutaredoxin"/>
    <property type="match status" value="1"/>
</dbReference>
<dbReference type="InterPro" id="IPR036249">
    <property type="entry name" value="Thioredoxin-like_sf"/>
</dbReference>